<name>A0A398CRV9_9BACL</name>
<protein>
    <submittedName>
        <fullName evidence="1">Extracellular solute-binding protein</fullName>
    </submittedName>
</protein>
<comment type="caution">
    <text evidence="1">The sequence shown here is derived from an EMBL/GenBank/DDBJ whole genome shotgun (WGS) entry which is preliminary data.</text>
</comment>
<dbReference type="SUPFAM" id="SSF53850">
    <property type="entry name" value="Periplasmic binding protein-like II"/>
    <property type="match status" value="1"/>
</dbReference>
<dbReference type="Proteomes" id="UP000266340">
    <property type="component" value="Unassembled WGS sequence"/>
</dbReference>
<gene>
    <name evidence="1" type="ORF">D3H35_17710</name>
</gene>
<organism evidence="1 2">
    <name type="scientific">Cohnella faecalis</name>
    <dbReference type="NCBI Taxonomy" id="2315694"/>
    <lineage>
        <taxon>Bacteria</taxon>
        <taxon>Bacillati</taxon>
        <taxon>Bacillota</taxon>
        <taxon>Bacilli</taxon>
        <taxon>Bacillales</taxon>
        <taxon>Paenibacillaceae</taxon>
        <taxon>Cohnella</taxon>
    </lineage>
</organism>
<dbReference type="Pfam" id="PF01547">
    <property type="entry name" value="SBP_bac_1"/>
    <property type="match status" value="1"/>
</dbReference>
<accession>A0A398CRV9</accession>
<sequence length="185" mass="20363">MDLMSEFNGKKIGMMIGSMGFRMPTFMGENSDKLGVAPIPHFEGGNRTNPVFFDGYGISAKSKHPDAAWKFIEYLSLSGNEDSSKLADMYLATSKAVSEAIGQAKDPAKSVYLEELNYAVKPSIDNNPLFRQAWSEVLAAQFLNLLTVSDEDIPQKMKELALELDQQLIRLKNEQETAGSTAEGS</sequence>
<dbReference type="EMBL" id="QXJM01000039">
    <property type="protein sequence ID" value="RIE02527.1"/>
    <property type="molecule type" value="Genomic_DNA"/>
</dbReference>
<proteinExistence type="predicted"/>
<evidence type="ECO:0000313" key="1">
    <source>
        <dbReference type="EMBL" id="RIE02527.1"/>
    </source>
</evidence>
<keyword evidence="2" id="KW-1185">Reference proteome</keyword>
<reference evidence="1 2" key="1">
    <citation type="submission" date="2018-09" db="EMBL/GenBank/DDBJ databases">
        <title>Cohnella cavernae sp. nov., isolated from a karst cave.</title>
        <authorList>
            <person name="Zhu H."/>
        </authorList>
    </citation>
    <scope>NUCLEOTIDE SEQUENCE [LARGE SCALE GENOMIC DNA]</scope>
    <source>
        <strain evidence="1 2">K2E09-144</strain>
    </source>
</reference>
<evidence type="ECO:0000313" key="2">
    <source>
        <dbReference type="Proteomes" id="UP000266340"/>
    </source>
</evidence>
<dbReference type="AlphaFoldDB" id="A0A398CRV9"/>
<dbReference type="Gene3D" id="3.40.190.10">
    <property type="entry name" value="Periplasmic binding protein-like II"/>
    <property type="match status" value="1"/>
</dbReference>
<dbReference type="InterPro" id="IPR006059">
    <property type="entry name" value="SBP"/>
</dbReference>